<dbReference type="InterPro" id="IPR013785">
    <property type="entry name" value="Aldolase_TIM"/>
</dbReference>
<evidence type="ECO:0000256" key="4">
    <source>
        <dbReference type="PIRSR" id="PIRSR001365-1"/>
    </source>
</evidence>
<dbReference type="PIRSF" id="PIRSF001365">
    <property type="entry name" value="DHDPS"/>
    <property type="match status" value="1"/>
</dbReference>
<dbReference type="GO" id="GO:0008840">
    <property type="term" value="F:4-hydroxy-tetrahydrodipicolinate synthase activity"/>
    <property type="evidence" value="ECO:0007669"/>
    <property type="project" value="UniProtKB-EC"/>
</dbReference>
<comment type="similarity">
    <text evidence="3">Belongs to the DapA family.</text>
</comment>
<proteinExistence type="inferred from homology"/>
<dbReference type="GO" id="GO:0005829">
    <property type="term" value="C:cytosol"/>
    <property type="evidence" value="ECO:0007669"/>
    <property type="project" value="TreeGrafter"/>
</dbReference>
<dbReference type="InterPro" id="IPR020624">
    <property type="entry name" value="Schiff_base-form_aldolases_CS"/>
</dbReference>
<dbReference type="SMART" id="SM01130">
    <property type="entry name" value="DHDPS"/>
    <property type="match status" value="1"/>
</dbReference>
<dbReference type="GO" id="GO:0019262">
    <property type="term" value="P:N-acetylneuraminate catabolic process"/>
    <property type="evidence" value="ECO:0007669"/>
    <property type="project" value="TreeGrafter"/>
</dbReference>
<dbReference type="AlphaFoldDB" id="A0A060T4R6"/>
<dbReference type="GO" id="GO:0008747">
    <property type="term" value="F:N-acetylneuraminate lyase activity"/>
    <property type="evidence" value="ECO:0007669"/>
    <property type="project" value="TreeGrafter"/>
</dbReference>
<dbReference type="PhylomeDB" id="A0A060T4R6"/>
<keyword evidence="2" id="KW-0704">Schiff base</keyword>
<evidence type="ECO:0000256" key="5">
    <source>
        <dbReference type="PIRSR" id="PIRSR001365-2"/>
    </source>
</evidence>
<evidence type="ECO:0000256" key="2">
    <source>
        <dbReference type="ARBA" id="ARBA00023270"/>
    </source>
</evidence>
<dbReference type="PROSITE" id="PS00665">
    <property type="entry name" value="DHDPS_1"/>
    <property type="match status" value="1"/>
</dbReference>
<organism evidence="6">
    <name type="scientific">Blastobotrys adeninivorans</name>
    <name type="common">Yeast</name>
    <name type="synonym">Arxula adeninivorans</name>
    <dbReference type="NCBI Taxonomy" id="409370"/>
    <lineage>
        <taxon>Eukaryota</taxon>
        <taxon>Fungi</taxon>
        <taxon>Dikarya</taxon>
        <taxon>Ascomycota</taxon>
        <taxon>Saccharomycotina</taxon>
        <taxon>Dipodascomycetes</taxon>
        <taxon>Dipodascales</taxon>
        <taxon>Trichomonascaceae</taxon>
        <taxon>Blastobotrys</taxon>
    </lineage>
</organism>
<feature type="binding site" evidence="5">
    <location>
        <position position="207"/>
    </location>
    <ligand>
        <name>pyruvate</name>
        <dbReference type="ChEBI" id="CHEBI:15361"/>
    </ligand>
</feature>
<reference evidence="6" key="2">
    <citation type="submission" date="2014-06" db="EMBL/GenBank/DDBJ databases">
        <title>The complete genome of Blastobotrys (Arxula) adeninivorans LS3 - a yeast of biotechnological interest.</title>
        <authorList>
            <person name="Kunze G."/>
            <person name="Gaillardin C."/>
            <person name="Czernicka M."/>
            <person name="Durrens P."/>
            <person name="Martin T."/>
            <person name="Boer E."/>
            <person name="Gabaldon T."/>
            <person name="Cruz J."/>
            <person name="Talla E."/>
            <person name="Marck C."/>
            <person name="Goffeau A."/>
            <person name="Barbe V."/>
            <person name="Baret P."/>
            <person name="Baronian K."/>
            <person name="Beier S."/>
            <person name="Bleykasten C."/>
            <person name="Bode R."/>
            <person name="Casaregola S."/>
            <person name="Despons L."/>
            <person name="Fairhead C."/>
            <person name="Giersberg M."/>
            <person name="Gierski P."/>
            <person name="Hahnel U."/>
            <person name="Hartmann A."/>
            <person name="Jankowska D."/>
            <person name="Jubin C."/>
            <person name="Jung P."/>
            <person name="Lafontaine I."/>
            <person name="Leh-Louis V."/>
            <person name="Lemaire M."/>
            <person name="Marcet-Houben M."/>
            <person name="Mascher M."/>
            <person name="Morel G."/>
            <person name="Richard G.-F."/>
            <person name="Riechen J."/>
            <person name="Sacerdot C."/>
            <person name="Sarkar A."/>
            <person name="Savel G."/>
            <person name="Schacherer J."/>
            <person name="Sherman D."/>
            <person name="Straub M.-L."/>
            <person name="Stein N."/>
            <person name="Thierry A."/>
            <person name="Trautwein-Schult A."/>
            <person name="Westhof E."/>
            <person name="Worch S."/>
            <person name="Dujon B."/>
            <person name="Souciet J.-L."/>
            <person name="Wincker P."/>
            <person name="Scholz U."/>
            <person name="Neuveglise N."/>
        </authorList>
    </citation>
    <scope>NUCLEOTIDE SEQUENCE</scope>
    <source>
        <strain evidence="6">LS3</strain>
    </source>
</reference>
<dbReference type="Gene3D" id="3.20.20.70">
    <property type="entry name" value="Aldolase class I"/>
    <property type="match status" value="1"/>
</dbReference>
<feature type="active site" description="Proton donor/acceptor" evidence="4">
    <location>
        <position position="137"/>
    </location>
</feature>
<keyword evidence="1 3" id="KW-0456">Lyase</keyword>
<dbReference type="SUPFAM" id="SSF51569">
    <property type="entry name" value="Aldolase"/>
    <property type="match status" value="1"/>
</dbReference>
<accession>A0A060T4R6</accession>
<dbReference type="PRINTS" id="PR00146">
    <property type="entry name" value="DHPICSNTHASE"/>
</dbReference>
<dbReference type="PANTHER" id="PTHR42849">
    <property type="entry name" value="N-ACETYLNEURAMINATE LYASE"/>
    <property type="match status" value="1"/>
</dbReference>
<evidence type="ECO:0000313" key="6">
    <source>
        <dbReference type="EMBL" id="CDP33892.1"/>
    </source>
</evidence>
<sequence>MAPKLQGIIAAVPTPMSDDGTKVDYDNIAVHTERLIAAGLHGLVTTGTTGEFPALTIEEHKNVIKAYVDAAKGRVPVVAGIGCNSTQAAIEMCQYAEKVGVAACMVVPPFYDPLPFKTLYKFYEDVCASVSVPLMYYNLPGATGVHLTAAEIRKLGQIKGLDYLKDTSGNAKEQADILTNQTSDITLFNGWDTLTFFSLTHGAQGVVFAVASLVPKECVELWNTITVEKNLEKAREQWKFIWELADFLEGVNYPAGVKAALKIIGAPAGGVRAPTLPLEDEEVQRLSKILAKRKFK</sequence>
<feature type="binding site" evidence="5">
    <location>
        <position position="49"/>
    </location>
    <ligand>
        <name>pyruvate</name>
        <dbReference type="ChEBI" id="CHEBI:15361"/>
    </ligand>
</feature>
<feature type="active site" description="Schiff-base intermediate with substrate" evidence="4">
    <location>
        <position position="165"/>
    </location>
</feature>
<dbReference type="EC" id="4.3.3.7" evidence="6"/>
<gene>
    <name evidence="6" type="ORF">GNLVRS02_ARAD1A19844g</name>
</gene>
<evidence type="ECO:0000256" key="3">
    <source>
        <dbReference type="PIRNR" id="PIRNR001365"/>
    </source>
</evidence>
<reference evidence="6" key="1">
    <citation type="submission" date="2014-02" db="EMBL/GenBank/DDBJ databases">
        <authorList>
            <person name="Genoscope - CEA"/>
        </authorList>
    </citation>
    <scope>NUCLEOTIDE SEQUENCE</scope>
    <source>
        <strain evidence="6">LS3</strain>
    </source>
</reference>
<dbReference type="PANTHER" id="PTHR42849:SF1">
    <property type="entry name" value="N-ACETYLNEURAMINATE LYASE"/>
    <property type="match status" value="1"/>
</dbReference>
<dbReference type="Pfam" id="PF00701">
    <property type="entry name" value="DHDPS"/>
    <property type="match status" value="1"/>
</dbReference>
<dbReference type="InterPro" id="IPR002220">
    <property type="entry name" value="DapA-like"/>
</dbReference>
<evidence type="ECO:0000256" key="1">
    <source>
        <dbReference type="ARBA" id="ARBA00023239"/>
    </source>
</evidence>
<name>A0A060T4R6_BLAAD</name>
<protein>
    <submittedName>
        <fullName evidence="6">ARAD1A19844p</fullName>
        <ecNumber evidence="6">4.3.3.7</ecNumber>
    </submittedName>
</protein>
<dbReference type="EMBL" id="HG937691">
    <property type="protein sequence ID" value="CDP33892.1"/>
    <property type="molecule type" value="Genomic_DNA"/>
</dbReference>
<dbReference type="CDD" id="cd00408">
    <property type="entry name" value="DHDPS-like"/>
    <property type="match status" value="1"/>
</dbReference>